<protein>
    <submittedName>
        <fullName evidence="1">Uncharacterized protein</fullName>
    </submittedName>
</protein>
<dbReference type="AlphaFoldDB" id="A0A4R6Y2R1"/>
<proteinExistence type="predicted"/>
<dbReference type="EMBL" id="SNZF01000042">
    <property type="protein sequence ID" value="TDR30634.1"/>
    <property type="molecule type" value="Genomic_DNA"/>
</dbReference>
<name>A0A4R6Y2R1_9HYPH</name>
<keyword evidence="2" id="KW-1185">Reference proteome</keyword>
<dbReference type="RefSeq" id="WP_245514610.1">
    <property type="nucleotide sequence ID" value="NZ_SNZF01000042.1"/>
</dbReference>
<evidence type="ECO:0000313" key="2">
    <source>
        <dbReference type="Proteomes" id="UP000294958"/>
    </source>
</evidence>
<organism evidence="1 2">
    <name type="scientific">Aquamicrobium defluvii</name>
    <dbReference type="NCBI Taxonomy" id="69279"/>
    <lineage>
        <taxon>Bacteria</taxon>
        <taxon>Pseudomonadati</taxon>
        <taxon>Pseudomonadota</taxon>
        <taxon>Alphaproteobacteria</taxon>
        <taxon>Hyphomicrobiales</taxon>
        <taxon>Phyllobacteriaceae</taxon>
        <taxon>Aquamicrobium</taxon>
    </lineage>
</organism>
<reference evidence="1 2" key="1">
    <citation type="submission" date="2019-03" db="EMBL/GenBank/DDBJ databases">
        <title>Genomic Encyclopedia of Type Strains, Phase IV (KMG-IV): sequencing the most valuable type-strain genomes for metagenomic binning, comparative biology and taxonomic classification.</title>
        <authorList>
            <person name="Goeker M."/>
        </authorList>
    </citation>
    <scope>NUCLEOTIDE SEQUENCE [LARGE SCALE GENOMIC DNA]</scope>
    <source>
        <strain evidence="1 2">DSM 11603</strain>
    </source>
</reference>
<comment type="caution">
    <text evidence="1">The sequence shown here is derived from an EMBL/GenBank/DDBJ whole genome shotgun (WGS) entry which is preliminary data.</text>
</comment>
<evidence type="ECO:0000313" key="1">
    <source>
        <dbReference type="EMBL" id="TDR30634.1"/>
    </source>
</evidence>
<accession>A0A4R6Y2R1</accession>
<gene>
    <name evidence="1" type="ORF">DES43_1429</name>
</gene>
<sequence>MFETLKADLTKAYQGVTAFVQAPAQGRWSQEGARTAEEDIVIFEVMVADLDLGQWQQRRGDLEIRFRQARVVIRHMDIGLI</sequence>
<dbReference type="Proteomes" id="UP000294958">
    <property type="component" value="Unassembled WGS sequence"/>
</dbReference>